<protein>
    <recommendedName>
        <fullName evidence="5">DUF4148 domain-containing protein</fullName>
    </recommendedName>
</protein>
<dbReference type="AlphaFoldDB" id="A0A6N9T076"/>
<evidence type="ECO:0000256" key="2">
    <source>
        <dbReference type="SAM" id="SignalP"/>
    </source>
</evidence>
<feature type="signal peptide" evidence="2">
    <location>
        <begin position="1"/>
        <end position="25"/>
    </location>
</feature>
<evidence type="ECO:0000313" key="3">
    <source>
        <dbReference type="EMBL" id="NDW03982.1"/>
    </source>
</evidence>
<evidence type="ECO:0000256" key="1">
    <source>
        <dbReference type="SAM" id="MobiDB-lite"/>
    </source>
</evidence>
<reference evidence="3 4" key="1">
    <citation type="submission" date="2020-01" db="EMBL/GenBank/DDBJ databases">
        <title>Jiella pacifica sp. nov.</title>
        <authorList>
            <person name="Xue Z."/>
            <person name="Zhu S."/>
            <person name="Chen J."/>
            <person name="Yang J."/>
        </authorList>
    </citation>
    <scope>NUCLEOTIDE SEQUENCE [LARGE SCALE GENOMIC DNA]</scope>
    <source>
        <strain evidence="3 4">40Bstr34</strain>
    </source>
</reference>
<gene>
    <name evidence="3" type="ORF">GTK09_06025</name>
</gene>
<organism evidence="3 4">
    <name type="scientific">Jiella pacifica</name>
    <dbReference type="NCBI Taxonomy" id="2696469"/>
    <lineage>
        <taxon>Bacteria</taxon>
        <taxon>Pseudomonadati</taxon>
        <taxon>Pseudomonadota</taxon>
        <taxon>Alphaproteobacteria</taxon>
        <taxon>Hyphomicrobiales</taxon>
        <taxon>Aurantimonadaceae</taxon>
        <taxon>Jiella</taxon>
    </lineage>
</organism>
<dbReference type="RefSeq" id="WP_163461875.1">
    <property type="nucleotide sequence ID" value="NZ_JAAAMG010000003.1"/>
</dbReference>
<dbReference type="EMBL" id="JAAAMG010000003">
    <property type="protein sequence ID" value="NDW03982.1"/>
    <property type="molecule type" value="Genomic_DNA"/>
</dbReference>
<feature type="chain" id="PRO_5026962594" description="DUF4148 domain-containing protein" evidence="2">
    <location>
        <begin position="26"/>
        <end position="105"/>
    </location>
</feature>
<feature type="region of interest" description="Disordered" evidence="1">
    <location>
        <begin position="78"/>
        <end position="105"/>
    </location>
</feature>
<sequence length="105" mass="10862">MKTVSILSAAVLSTGLIAGPGLASAAPLHVTGAPYNDKVDPQNLAPIENQPTPRDVMIPGSSASQRLYAAQVRETVEASPGKGFHRAEREDATSSAYVPGSEATF</sequence>
<accession>A0A6N9T076</accession>
<proteinExistence type="predicted"/>
<feature type="region of interest" description="Disordered" evidence="1">
    <location>
        <begin position="35"/>
        <end position="58"/>
    </location>
</feature>
<keyword evidence="4" id="KW-1185">Reference proteome</keyword>
<evidence type="ECO:0000313" key="4">
    <source>
        <dbReference type="Proteomes" id="UP000469011"/>
    </source>
</evidence>
<keyword evidence="2" id="KW-0732">Signal</keyword>
<comment type="caution">
    <text evidence="3">The sequence shown here is derived from an EMBL/GenBank/DDBJ whole genome shotgun (WGS) entry which is preliminary data.</text>
</comment>
<evidence type="ECO:0008006" key="5">
    <source>
        <dbReference type="Google" id="ProtNLM"/>
    </source>
</evidence>
<name>A0A6N9T076_9HYPH</name>
<dbReference type="Proteomes" id="UP000469011">
    <property type="component" value="Unassembled WGS sequence"/>
</dbReference>